<feature type="chain" id="PRO_5009193619" description="Transmembrane protein" evidence="3">
    <location>
        <begin position="29"/>
        <end position="171"/>
    </location>
</feature>
<proteinExistence type="predicted"/>
<dbReference type="KEGG" id="fcy:FRACYDRAFT_215844"/>
<organism evidence="4 5">
    <name type="scientific">Fragilariopsis cylindrus CCMP1102</name>
    <dbReference type="NCBI Taxonomy" id="635003"/>
    <lineage>
        <taxon>Eukaryota</taxon>
        <taxon>Sar</taxon>
        <taxon>Stramenopiles</taxon>
        <taxon>Ochrophyta</taxon>
        <taxon>Bacillariophyta</taxon>
        <taxon>Bacillariophyceae</taxon>
        <taxon>Bacillariophycidae</taxon>
        <taxon>Bacillariales</taxon>
        <taxon>Bacillariaceae</taxon>
        <taxon>Fragilariopsis</taxon>
    </lineage>
</organism>
<evidence type="ECO:0000256" key="3">
    <source>
        <dbReference type="SAM" id="SignalP"/>
    </source>
</evidence>
<sequence length="171" mass="18624">MISFRYGILLLVWSLLLTISLQSSSTHAFTTSNFHRQHGIVTTATTRTTTTEGYGKIRTVTFSTPSEDEESRDPFADPLQKKSSSSSSEETTTSYPINLPSPILLGSSMILAIVGTGCGYDIFSDAPRFPVMINVAIFGGGWSLATGLFYASILKAQAETEEDDKKYMSGR</sequence>
<protein>
    <recommendedName>
        <fullName evidence="6">Transmembrane protein</fullName>
    </recommendedName>
</protein>
<accession>A0A1E7FUI1</accession>
<evidence type="ECO:0008006" key="6">
    <source>
        <dbReference type="Google" id="ProtNLM"/>
    </source>
</evidence>
<dbReference type="OrthoDB" id="2013891at2759"/>
<reference evidence="4 5" key="1">
    <citation type="submission" date="2016-09" db="EMBL/GenBank/DDBJ databases">
        <title>Extensive genetic diversity and differential bi-allelic expression allows diatom success in the polar Southern Ocean.</title>
        <authorList>
            <consortium name="DOE Joint Genome Institute"/>
            <person name="Mock T."/>
            <person name="Otillar R.P."/>
            <person name="Strauss J."/>
            <person name="Dupont C."/>
            <person name="Frickenhaus S."/>
            <person name="Maumus F."/>
            <person name="Mcmullan M."/>
            <person name="Sanges R."/>
            <person name="Schmutz J."/>
            <person name="Toseland A."/>
            <person name="Valas R."/>
            <person name="Veluchamy A."/>
            <person name="Ward B.J."/>
            <person name="Allen A."/>
            <person name="Barry K."/>
            <person name="Falciatore A."/>
            <person name="Ferrante M."/>
            <person name="Fortunato A.E."/>
            <person name="Gloeckner G."/>
            <person name="Gruber A."/>
            <person name="Hipkin R."/>
            <person name="Janech M."/>
            <person name="Kroth P."/>
            <person name="Leese F."/>
            <person name="Lindquist E."/>
            <person name="Lyon B.R."/>
            <person name="Martin J."/>
            <person name="Mayer C."/>
            <person name="Parker M."/>
            <person name="Quesneville H."/>
            <person name="Raymond J."/>
            <person name="Uhlig C."/>
            <person name="Valentin K.U."/>
            <person name="Worden A.Z."/>
            <person name="Armbrust E.V."/>
            <person name="Bowler C."/>
            <person name="Green B."/>
            <person name="Moulton V."/>
            <person name="Van Oosterhout C."/>
            <person name="Grigoriev I."/>
        </authorList>
    </citation>
    <scope>NUCLEOTIDE SEQUENCE [LARGE SCALE GENOMIC DNA]</scope>
    <source>
        <strain evidence="4 5">CCMP1102</strain>
    </source>
</reference>
<keyword evidence="2" id="KW-0472">Membrane</keyword>
<feature type="transmembrane region" description="Helical" evidence="2">
    <location>
        <begin position="103"/>
        <end position="123"/>
    </location>
</feature>
<feature type="region of interest" description="Disordered" evidence="1">
    <location>
        <begin position="60"/>
        <end position="94"/>
    </location>
</feature>
<keyword evidence="5" id="KW-1185">Reference proteome</keyword>
<dbReference type="EMBL" id="KV784353">
    <property type="protein sequence ID" value="OEU21765.1"/>
    <property type="molecule type" value="Genomic_DNA"/>
</dbReference>
<feature type="transmembrane region" description="Helical" evidence="2">
    <location>
        <begin position="135"/>
        <end position="153"/>
    </location>
</feature>
<dbReference type="Proteomes" id="UP000095751">
    <property type="component" value="Unassembled WGS sequence"/>
</dbReference>
<keyword evidence="2" id="KW-1133">Transmembrane helix</keyword>
<dbReference type="AlphaFoldDB" id="A0A1E7FUI1"/>
<evidence type="ECO:0000313" key="5">
    <source>
        <dbReference type="Proteomes" id="UP000095751"/>
    </source>
</evidence>
<keyword evidence="2" id="KW-0812">Transmembrane</keyword>
<keyword evidence="3" id="KW-0732">Signal</keyword>
<feature type="signal peptide" evidence="3">
    <location>
        <begin position="1"/>
        <end position="28"/>
    </location>
</feature>
<dbReference type="InParanoid" id="A0A1E7FUI1"/>
<feature type="compositionally biased region" description="Low complexity" evidence="1">
    <location>
        <begin position="83"/>
        <end position="94"/>
    </location>
</feature>
<evidence type="ECO:0000313" key="4">
    <source>
        <dbReference type="EMBL" id="OEU21765.1"/>
    </source>
</evidence>
<evidence type="ECO:0000256" key="1">
    <source>
        <dbReference type="SAM" id="MobiDB-lite"/>
    </source>
</evidence>
<name>A0A1E7FUI1_9STRA</name>
<gene>
    <name evidence="4" type="ORF">FRACYDRAFT_215844</name>
</gene>
<evidence type="ECO:0000256" key="2">
    <source>
        <dbReference type="SAM" id="Phobius"/>
    </source>
</evidence>